<protein>
    <recommendedName>
        <fullName evidence="4">Nucleoporin Nup133/Nup155-like N-terminal domain-containing protein</fullName>
    </recommendedName>
</protein>
<evidence type="ECO:0000256" key="1">
    <source>
        <dbReference type="ARBA" id="ARBA00004123"/>
    </source>
</evidence>
<comment type="subcellular location">
    <subcellularLocation>
        <location evidence="1">Nucleus</location>
    </subcellularLocation>
</comment>
<dbReference type="GO" id="GO:0017056">
    <property type="term" value="F:structural constituent of nuclear pore"/>
    <property type="evidence" value="ECO:0007669"/>
    <property type="project" value="InterPro"/>
</dbReference>
<dbReference type="PANTHER" id="PTHR10350">
    <property type="entry name" value="NUCLEAR PORE COMPLEX PROTEIN NUP155"/>
    <property type="match status" value="1"/>
</dbReference>
<dbReference type="Proteomes" id="UP001497525">
    <property type="component" value="Unassembled WGS sequence"/>
</dbReference>
<name>A0AAV2TBE8_CALDB</name>
<keyword evidence="3" id="KW-0539">Nucleus</keyword>
<dbReference type="GO" id="GO:0044611">
    <property type="term" value="C:nuclear pore inner ring"/>
    <property type="evidence" value="ECO:0007669"/>
    <property type="project" value="TreeGrafter"/>
</dbReference>
<dbReference type="EMBL" id="CAXLJL010000179">
    <property type="protein sequence ID" value="CAL5134166.1"/>
    <property type="molecule type" value="Genomic_DNA"/>
</dbReference>
<evidence type="ECO:0000256" key="3">
    <source>
        <dbReference type="ARBA" id="ARBA00023242"/>
    </source>
</evidence>
<keyword evidence="2" id="KW-0813">Transport</keyword>
<proteinExistence type="predicted"/>
<gene>
    <name evidence="5" type="ORF">CDAUBV1_LOCUS7389</name>
</gene>
<dbReference type="AlphaFoldDB" id="A0AAV2TBE8"/>
<evidence type="ECO:0000313" key="6">
    <source>
        <dbReference type="Proteomes" id="UP001497525"/>
    </source>
</evidence>
<accession>A0AAV2TBE8</accession>
<evidence type="ECO:0000259" key="4">
    <source>
        <dbReference type="Pfam" id="PF08801"/>
    </source>
</evidence>
<evidence type="ECO:0000256" key="2">
    <source>
        <dbReference type="ARBA" id="ARBA00022448"/>
    </source>
</evidence>
<comment type="caution">
    <text evidence="5">The sequence shown here is derived from an EMBL/GenBank/DDBJ whole genome shotgun (WGS) entry which is preliminary data.</text>
</comment>
<dbReference type="PANTHER" id="PTHR10350:SF6">
    <property type="entry name" value="NUCLEAR PORE COMPLEX PROTEIN NUP155"/>
    <property type="match status" value="1"/>
</dbReference>
<dbReference type="GO" id="GO:0006606">
    <property type="term" value="P:protein import into nucleus"/>
    <property type="evidence" value="ECO:0007669"/>
    <property type="project" value="TreeGrafter"/>
</dbReference>
<organism evidence="5 6">
    <name type="scientific">Calicophoron daubneyi</name>
    <name type="common">Rumen fluke</name>
    <name type="synonym">Paramphistomum daubneyi</name>
    <dbReference type="NCBI Taxonomy" id="300641"/>
    <lineage>
        <taxon>Eukaryota</taxon>
        <taxon>Metazoa</taxon>
        <taxon>Spiralia</taxon>
        <taxon>Lophotrochozoa</taxon>
        <taxon>Platyhelminthes</taxon>
        <taxon>Trematoda</taxon>
        <taxon>Digenea</taxon>
        <taxon>Plagiorchiida</taxon>
        <taxon>Pronocephalata</taxon>
        <taxon>Paramphistomoidea</taxon>
        <taxon>Paramphistomidae</taxon>
        <taxon>Calicophoron</taxon>
    </lineage>
</organism>
<sequence>MDYPLTSFHAGGELEVLKSFSLPLDLIEKFAGMQKNCLMGVFTACERAWITVDSELFMWNYEDGGDLAYYDGVKDTIICVGLSRPRPGILPGRVHFLLCLATPLEIVVLGVTYTGSTERSYRDSPDPMLQVIPDPIYCLPTDNYTISHIEATNTGRYQVQSFLFLFMQSDDRLSVFGLDNLQP</sequence>
<dbReference type="GO" id="GO:0000972">
    <property type="term" value="P:transcription-dependent tethering of RNA polymerase II gene DNA at nuclear periphery"/>
    <property type="evidence" value="ECO:0007669"/>
    <property type="project" value="TreeGrafter"/>
</dbReference>
<dbReference type="Pfam" id="PF08801">
    <property type="entry name" value="Nucleoporin_N"/>
    <property type="match status" value="1"/>
</dbReference>
<dbReference type="InterPro" id="IPR014908">
    <property type="entry name" value="Nucleoporin_Nup133/Nup155_N"/>
</dbReference>
<feature type="domain" description="Nucleoporin Nup133/Nup155-like N-terminal" evidence="4">
    <location>
        <begin position="19"/>
        <end position="157"/>
    </location>
</feature>
<dbReference type="GO" id="GO:0006405">
    <property type="term" value="P:RNA export from nucleus"/>
    <property type="evidence" value="ECO:0007669"/>
    <property type="project" value="TreeGrafter"/>
</dbReference>
<evidence type="ECO:0000313" key="5">
    <source>
        <dbReference type="EMBL" id="CAL5134166.1"/>
    </source>
</evidence>
<dbReference type="GO" id="GO:0036228">
    <property type="term" value="P:protein localization to nuclear inner membrane"/>
    <property type="evidence" value="ECO:0007669"/>
    <property type="project" value="TreeGrafter"/>
</dbReference>
<reference evidence="5" key="1">
    <citation type="submission" date="2024-06" db="EMBL/GenBank/DDBJ databases">
        <authorList>
            <person name="Liu X."/>
            <person name="Lenzi L."/>
            <person name="Haldenby T S."/>
            <person name="Uol C."/>
        </authorList>
    </citation>
    <scope>NUCLEOTIDE SEQUENCE</scope>
</reference>
<dbReference type="InterPro" id="IPR004870">
    <property type="entry name" value="Nucleoporin_Nup155"/>
</dbReference>